<evidence type="ECO:0000313" key="2">
    <source>
        <dbReference type="EMBL" id="EMD64928.1"/>
    </source>
</evidence>
<feature type="region of interest" description="Disordered" evidence="1">
    <location>
        <begin position="191"/>
        <end position="262"/>
    </location>
</feature>
<feature type="compositionally biased region" description="Basic and acidic residues" evidence="1">
    <location>
        <begin position="404"/>
        <end position="418"/>
    </location>
</feature>
<feature type="compositionally biased region" description="Basic residues" evidence="1">
    <location>
        <begin position="419"/>
        <end position="447"/>
    </location>
</feature>
<dbReference type="OMA" id="NIHIHMN"/>
<dbReference type="HOGENOM" id="CLU_368466_0_0_1"/>
<feature type="compositionally biased region" description="Low complexity" evidence="1">
    <location>
        <begin position="306"/>
        <end position="320"/>
    </location>
</feature>
<feature type="compositionally biased region" description="Polar residues" evidence="1">
    <location>
        <begin position="205"/>
        <end position="224"/>
    </location>
</feature>
<keyword evidence="3" id="KW-1185">Reference proteome</keyword>
<feature type="region of interest" description="Disordered" evidence="1">
    <location>
        <begin position="1"/>
        <end position="51"/>
    </location>
</feature>
<sequence>MAHQMPIPQHTQYPGPIPQHHQNAGQQRHNSSGQHQSFGQNSPRESEDFPSDSIQAPLLVSFILERPRNDISWEDVVPEQQHVRAHDLKKEVLKFRRNYNNVKKALDEISSPNCRRIINELVEEQNIALTKHNPTMEYRIVSLVKKFRERASLTRRERYLARVDIILEAEDSGLQGTKTGVGMAGDKLQDLNRTKQGDGLPQFQGRVSNQSQNMSAPQQMPQQRPQTHGPHNMPPPPHPELPRGQPPPLHVVNQGNNHMPIPALHVLPPLPIPPQPHPIGVMNGQTPVAGPPAPPPPPPPPPPPNGGAHPAMSGPRGHQPPIQPPLPQGLSGMPGSYPEAMPMPVPRHIPARRSGPANQTMDPELPRSQQTKHRSHMDSSSLYSESEVSWEDESEDSSFVDIESDMHGEMRPREPERGRHAKVSRNSPKHRMHSRSKRQSRSRSQSHLRRDIHQQNAQRPMRRHRTNSDIDEGYTGRRTPDIPSSSSPQPLRAKLSSQVPANIHIHMNTNNSGDERTRSGNASPTSLYSEKRMPGKMYSSHDDMSDASWDRASGTGSWHTSSVHTAEDNIWDVPSRPPTVKHEHKQRKPTFTVRPDAFDPQRRSPNSNTADLRSAQRPRYPREPSNEHMPTRSSMREPMREPEPEPERDREHASYTDDQQPYHPRPDLPHRRTTPALPRAQHANSFASSYPHPPPKPVRASSFTPDVYDHAYTPSQLRKRQTEAAPRDEQINLRDLRDALEWARERNKEKEGMQSTRYGDNVSRRRRRDSTMDYDDEWDFDRRGGRY</sequence>
<feature type="region of interest" description="Disordered" evidence="1">
    <location>
        <begin position="745"/>
        <end position="787"/>
    </location>
</feature>
<feature type="compositionally biased region" description="Polar residues" evidence="1">
    <location>
        <begin position="482"/>
        <end position="500"/>
    </location>
</feature>
<dbReference type="OrthoDB" id="3791063at2759"/>
<feature type="compositionally biased region" description="Pro residues" evidence="1">
    <location>
        <begin position="232"/>
        <end position="249"/>
    </location>
</feature>
<feature type="compositionally biased region" description="Basic and acidic residues" evidence="1">
    <location>
        <begin position="720"/>
        <end position="732"/>
    </location>
</feature>
<feature type="compositionally biased region" description="Basic and acidic residues" evidence="1">
    <location>
        <begin position="529"/>
        <end position="544"/>
    </location>
</feature>
<protein>
    <submittedName>
        <fullName evidence="2">Uncharacterized protein</fullName>
    </submittedName>
</protein>
<feature type="compositionally biased region" description="Polar residues" evidence="1">
    <location>
        <begin position="20"/>
        <end position="43"/>
    </location>
</feature>
<evidence type="ECO:0000313" key="3">
    <source>
        <dbReference type="Proteomes" id="UP000016934"/>
    </source>
</evidence>
<dbReference type="EMBL" id="KB445642">
    <property type="protein sequence ID" value="EMD64928.1"/>
    <property type="molecule type" value="Genomic_DNA"/>
</dbReference>
<feature type="compositionally biased region" description="Polar residues" evidence="1">
    <location>
        <begin position="519"/>
        <end position="528"/>
    </location>
</feature>
<dbReference type="RefSeq" id="XP_007699461.1">
    <property type="nucleotide sequence ID" value="XM_007701271.1"/>
</dbReference>
<dbReference type="AlphaFoldDB" id="M2SC95"/>
<dbReference type="Proteomes" id="UP000016934">
    <property type="component" value="Unassembled WGS sequence"/>
</dbReference>
<feature type="compositionally biased region" description="Basic and acidic residues" evidence="1">
    <location>
        <begin position="620"/>
        <end position="655"/>
    </location>
</feature>
<feature type="compositionally biased region" description="Low complexity" evidence="1">
    <location>
        <begin position="378"/>
        <end position="387"/>
    </location>
</feature>
<feature type="compositionally biased region" description="Polar residues" evidence="1">
    <location>
        <begin position="554"/>
        <end position="564"/>
    </location>
</feature>
<name>M2SC95_COCSN</name>
<dbReference type="GeneID" id="19136476"/>
<proteinExistence type="predicted"/>
<dbReference type="eggNOG" id="ENOG502RS2E">
    <property type="taxonomic scope" value="Eukaryota"/>
</dbReference>
<reference evidence="3" key="2">
    <citation type="journal article" date="2013" name="PLoS Genet.">
        <title>Comparative genome structure, secondary metabolite, and effector coding capacity across Cochliobolus pathogens.</title>
        <authorList>
            <person name="Condon B.J."/>
            <person name="Leng Y."/>
            <person name="Wu D."/>
            <person name="Bushley K.E."/>
            <person name="Ohm R.A."/>
            <person name="Otillar R."/>
            <person name="Martin J."/>
            <person name="Schackwitz W."/>
            <person name="Grimwood J."/>
            <person name="MohdZainudin N."/>
            <person name="Xue C."/>
            <person name="Wang R."/>
            <person name="Manning V.A."/>
            <person name="Dhillon B."/>
            <person name="Tu Z.J."/>
            <person name="Steffenson B.J."/>
            <person name="Salamov A."/>
            <person name="Sun H."/>
            <person name="Lowry S."/>
            <person name="LaButti K."/>
            <person name="Han J."/>
            <person name="Copeland A."/>
            <person name="Lindquist E."/>
            <person name="Barry K."/>
            <person name="Schmutz J."/>
            <person name="Baker S.E."/>
            <person name="Ciuffetti L.M."/>
            <person name="Grigoriev I.V."/>
            <person name="Zhong S."/>
            <person name="Turgeon B.G."/>
        </authorList>
    </citation>
    <scope>NUCLEOTIDE SEQUENCE [LARGE SCALE GENOMIC DNA]</scope>
    <source>
        <strain evidence="3">ND90Pr / ATCC 201652</strain>
    </source>
</reference>
<accession>M2SC95</accession>
<feature type="compositionally biased region" description="Acidic residues" evidence="1">
    <location>
        <begin position="388"/>
        <end position="398"/>
    </location>
</feature>
<evidence type="ECO:0000256" key="1">
    <source>
        <dbReference type="SAM" id="MobiDB-lite"/>
    </source>
</evidence>
<feature type="compositionally biased region" description="Pro residues" evidence="1">
    <location>
        <begin position="289"/>
        <end position="305"/>
    </location>
</feature>
<dbReference type="KEGG" id="bsc:COCSADRAFT_316139"/>
<gene>
    <name evidence="2" type="ORF">COCSADRAFT_316139</name>
</gene>
<reference evidence="2 3" key="1">
    <citation type="journal article" date="2012" name="PLoS Pathog.">
        <title>Diverse lifestyles and strategies of plant pathogenesis encoded in the genomes of eighteen Dothideomycetes fungi.</title>
        <authorList>
            <person name="Ohm R.A."/>
            <person name="Feau N."/>
            <person name="Henrissat B."/>
            <person name="Schoch C.L."/>
            <person name="Horwitz B.A."/>
            <person name="Barry K.W."/>
            <person name="Condon B.J."/>
            <person name="Copeland A.C."/>
            <person name="Dhillon B."/>
            <person name="Glaser F."/>
            <person name="Hesse C.N."/>
            <person name="Kosti I."/>
            <person name="LaButti K."/>
            <person name="Lindquist E.A."/>
            <person name="Lucas S."/>
            <person name="Salamov A.A."/>
            <person name="Bradshaw R.E."/>
            <person name="Ciuffetti L."/>
            <person name="Hamelin R.C."/>
            <person name="Kema G.H.J."/>
            <person name="Lawrence C."/>
            <person name="Scott J.A."/>
            <person name="Spatafora J.W."/>
            <person name="Turgeon B.G."/>
            <person name="de Wit P.J.G.M."/>
            <person name="Zhong S."/>
            <person name="Goodwin S.B."/>
            <person name="Grigoriev I.V."/>
        </authorList>
    </citation>
    <scope>NUCLEOTIDE SEQUENCE [LARGE SCALE GENOMIC DNA]</scope>
    <source>
        <strain evidence="3">ND90Pr / ATCC 201652</strain>
    </source>
</reference>
<organism evidence="2 3">
    <name type="scientific">Cochliobolus sativus (strain ND90Pr / ATCC 201652)</name>
    <name type="common">Common root rot and spot blotch fungus</name>
    <name type="synonym">Bipolaris sorokiniana</name>
    <dbReference type="NCBI Taxonomy" id="665912"/>
    <lineage>
        <taxon>Eukaryota</taxon>
        <taxon>Fungi</taxon>
        <taxon>Dikarya</taxon>
        <taxon>Ascomycota</taxon>
        <taxon>Pezizomycotina</taxon>
        <taxon>Dothideomycetes</taxon>
        <taxon>Pleosporomycetidae</taxon>
        <taxon>Pleosporales</taxon>
        <taxon>Pleosporineae</taxon>
        <taxon>Pleosporaceae</taxon>
        <taxon>Bipolaris</taxon>
    </lineage>
</organism>
<feature type="region of interest" description="Disordered" evidence="1">
    <location>
        <begin position="275"/>
        <end position="732"/>
    </location>
</feature>